<protein>
    <submittedName>
        <fullName evidence="2">Uncharacterized protein</fullName>
    </submittedName>
</protein>
<feature type="compositionally biased region" description="Polar residues" evidence="1">
    <location>
        <begin position="26"/>
        <end position="35"/>
    </location>
</feature>
<evidence type="ECO:0000313" key="3">
    <source>
        <dbReference type="Proteomes" id="UP000287651"/>
    </source>
</evidence>
<dbReference type="EMBL" id="AMZH03008165">
    <property type="protein sequence ID" value="RRT59541.1"/>
    <property type="molecule type" value="Genomic_DNA"/>
</dbReference>
<dbReference type="Proteomes" id="UP000287651">
    <property type="component" value="Unassembled WGS sequence"/>
</dbReference>
<feature type="region of interest" description="Disordered" evidence="1">
    <location>
        <begin position="82"/>
        <end position="121"/>
    </location>
</feature>
<accession>A0A426Z6E2</accession>
<feature type="compositionally biased region" description="Basic and acidic residues" evidence="1">
    <location>
        <begin position="1"/>
        <end position="13"/>
    </location>
</feature>
<comment type="caution">
    <text evidence="2">The sequence shown here is derived from an EMBL/GenBank/DDBJ whole genome shotgun (WGS) entry which is preliminary data.</text>
</comment>
<evidence type="ECO:0000256" key="1">
    <source>
        <dbReference type="SAM" id="MobiDB-lite"/>
    </source>
</evidence>
<gene>
    <name evidence="2" type="ORF">B296_00041963</name>
</gene>
<sequence length="121" mass="12818">MAKHRGESSKMGEAEPLPQAAVGGLQVQTCSQTVGATHEEHGSKQDEREVGYSPRVKEAQLGALAEKRSHKGRLTIAKTRRAVRNGRSAMTRAHAGVVGHNQAPYRGANHSQAPIGAVGYG</sequence>
<dbReference type="AlphaFoldDB" id="A0A426Z6E2"/>
<feature type="compositionally biased region" description="Basic and acidic residues" evidence="1">
    <location>
        <begin position="37"/>
        <end position="54"/>
    </location>
</feature>
<reference evidence="2 3" key="1">
    <citation type="journal article" date="2014" name="Agronomy (Basel)">
        <title>A Draft Genome Sequence for Ensete ventricosum, the Drought-Tolerant Tree Against Hunger.</title>
        <authorList>
            <person name="Harrison J."/>
            <person name="Moore K.A."/>
            <person name="Paszkiewicz K."/>
            <person name="Jones T."/>
            <person name="Grant M."/>
            <person name="Ambacheew D."/>
            <person name="Muzemil S."/>
            <person name="Studholme D.J."/>
        </authorList>
    </citation>
    <scope>NUCLEOTIDE SEQUENCE [LARGE SCALE GENOMIC DNA]</scope>
</reference>
<name>A0A426Z6E2_ENSVE</name>
<organism evidence="2 3">
    <name type="scientific">Ensete ventricosum</name>
    <name type="common">Abyssinian banana</name>
    <name type="synonym">Musa ensete</name>
    <dbReference type="NCBI Taxonomy" id="4639"/>
    <lineage>
        <taxon>Eukaryota</taxon>
        <taxon>Viridiplantae</taxon>
        <taxon>Streptophyta</taxon>
        <taxon>Embryophyta</taxon>
        <taxon>Tracheophyta</taxon>
        <taxon>Spermatophyta</taxon>
        <taxon>Magnoliopsida</taxon>
        <taxon>Liliopsida</taxon>
        <taxon>Zingiberales</taxon>
        <taxon>Musaceae</taxon>
        <taxon>Ensete</taxon>
    </lineage>
</organism>
<proteinExistence type="predicted"/>
<feature type="region of interest" description="Disordered" evidence="1">
    <location>
        <begin position="1"/>
        <end position="54"/>
    </location>
</feature>
<evidence type="ECO:0000313" key="2">
    <source>
        <dbReference type="EMBL" id="RRT59541.1"/>
    </source>
</evidence>